<reference evidence="1 2" key="1">
    <citation type="submission" date="2020-03" db="EMBL/GenBank/DDBJ databases">
        <title>Comparative genomics of Weissella paramesenteroides.</title>
        <authorList>
            <person name="Kant R."/>
            <person name="Takala T."/>
            <person name="Saris P."/>
        </authorList>
    </citation>
    <scope>NUCLEOTIDE SEQUENCE [LARGE SCALE GENOMIC DNA]</scope>
    <source>
        <strain evidence="1 2">SJ27-4</strain>
    </source>
</reference>
<gene>
    <name evidence="1" type="ORF">G9403_10645</name>
</gene>
<accession>A0ABD4XLL3</accession>
<dbReference type="EMBL" id="JAANXN010000022">
    <property type="protein sequence ID" value="MDF8372066.1"/>
    <property type="molecule type" value="Genomic_DNA"/>
</dbReference>
<protein>
    <submittedName>
        <fullName evidence="1">MobC family plasmid mobilization relaxosome protein</fullName>
    </submittedName>
</protein>
<evidence type="ECO:0000313" key="2">
    <source>
        <dbReference type="Proteomes" id="UP001215461"/>
    </source>
</evidence>
<name>A0ABD4XLL3_WEIPA</name>
<dbReference type="AlphaFoldDB" id="A0ABD4XLL3"/>
<organism evidence="1 2">
    <name type="scientific">Weissella paramesenteroides</name>
    <name type="common">Leuconostoc paramesenteroides</name>
    <dbReference type="NCBI Taxonomy" id="1249"/>
    <lineage>
        <taxon>Bacteria</taxon>
        <taxon>Bacillati</taxon>
        <taxon>Bacillota</taxon>
        <taxon>Bacilli</taxon>
        <taxon>Lactobacillales</taxon>
        <taxon>Lactobacillaceae</taxon>
        <taxon>Weissella</taxon>
    </lineage>
</organism>
<evidence type="ECO:0000313" key="1">
    <source>
        <dbReference type="EMBL" id="MDF8372066.1"/>
    </source>
</evidence>
<proteinExistence type="predicted"/>
<dbReference type="InterPro" id="IPR053842">
    <property type="entry name" value="NikA-like"/>
</dbReference>
<sequence length="108" mass="12497">MEDKRIGLRLSSDTYAKLEKSGEVYGLSASRYAKKVLENAHMRKPLLPFEQQKKVVHDLVKQGGNLNQVARWVNLHKSDLSEDTANRLIKNFAELTKGYEQIWQQLQK</sequence>
<dbReference type="Proteomes" id="UP001215461">
    <property type="component" value="Unassembled WGS sequence"/>
</dbReference>
<comment type="caution">
    <text evidence="1">The sequence shown here is derived from an EMBL/GenBank/DDBJ whole genome shotgun (WGS) entry which is preliminary data.</text>
</comment>
<dbReference type="Pfam" id="PF21983">
    <property type="entry name" value="NikA-like"/>
    <property type="match status" value="1"/>
</dbReference>
<dbReference type="RefSeq" id="WP_277362624.1">
    <property type="nucleotide sequence ID" value="NZ_JAANXM010000016.1"/>
</dbReference>